<dbReference type="Proteomes" id="UP001497416">
    <property type="component" value="Unassembled WGS sequence"/>
</dbReference>
<feature type="coiled-coil region" evidence="1">
    <location>
        <begin position="19"/>
        <end position="71"/>
    </location>
</feature>
<evidence type="ECO:0000313" key="3">
    <source>
        <dbReference type="EMBL" id="CAL2083084.1"/>
    </source>
</evidence>
<gene>
    <name evidence="3" type="ORF">T190607A01A_20076</name>
</gene>
<feature type="chain" id="PRO_5046258418" description="Lipoprotein" evidence="2">
    <location>
        <begin position="21"/>
        <end position="71"/>
    </location>
</feature>
<feature type="signal peptide" evidence="2">
    <location>
        <begin position="1"/>
        <end position="20"/>
    </location>
</feature>
<evidence type="ECO:0000313" key="4">
    <source>
        <dbReference type="Proteomes" id="UP001497416"/>
    </source>
</evidence>
<comment type="caution">
    <text evidence="3">The sequence shown here is derived from an EMBL/GenBank/DDBJ whole genome shotgun (WGS) entry which is preliminary data.</text>
</comment>
<reference evidence="3 4" key="1">
    <citation type="submission" date="2024-05" db="EMBL/GenBank/DDBJ databases">
        <authorList>
            <person name="Duchaud E."/>
        </authorList>
    </citation>
    <scope>NUCLEOTIDE SEQUENCE [LARGE SCALE GENOMIC DNA]</scope>
    <source>
        <strain evidence="3">Ena-SAMPLE-TAB-13-05-2024-13:56:06:370-140302</strain>
    </source>
</reference>
<proteinExistence type="predicted"/>
<protein>
    <recommendedName>
        <fullName evidence="5">Lipoprotein</fullName>
    </recommendedName>
</protein>
<organism evidence="3 4">
    <name type="scientific">Tenacibaculum platacis</name>
    <dbReference type="NCBI Taxonomy" id="3137852"/>
    <lineage>
        <taxon>Bacteria</taxon>
        <taxon>Pseudomonadati</taxon>
        <taxon>Bacteroidota</taxon>
        <taxon>Flavobacteriia</taxon>
        <taxon>Flavobacteriales</taxon>
        <taxon>Flavobacteriaceae</taxon>
        <taxon>Tenacibaculum</taxon>
    </lineage>
</organism>
<evidence type="ECO:0008006" key="5">
    <source>
        <dbReference type="Google" id="ProtNLM"/>
    </source>
</evidence>
<sequence>MSLMKNTIFALFAVCFITLACVDKKAEEKKKEAAELEQKIEAVDKEVNQDVDSLEKEAKEIEEELKELDNL</sequence>
<dbReference type="EMBL" id="CAXIXY010000004">
    <property type="protein sequence ID" value="CAL2083084.1"/>
    <property type="molecule type" value="Genomic_DNA"/>
</dbReference>
<evidence type="ECO:0000256" key="1">
    <source>
        <dbReference type="SAM" id="Coils"/>
    </source>
</evidence>
<keyword evidence="1" id="KW-0175">Coiled coil</keyword>
<evidence type="ECO:0000256" key="2">
    <source>
        <dbReference type="SAM" id="SignalP"/>
    </source>
</evidence>
<name>A0ABM9NXM5_9FLAO</name>
<dbReference type="PROSITE" id="PS51257">
    <property type="entry name" value="PROKAR_LIPOPROTEIN"/>
    <property type="match status" value="1"/>
</dbReference>
<keyword evidence="4" id="KW-1185">Reference proteome</keyword>
<keyword evidence="2" id="KW-0732">Signal</keyword>
<accession>A0ABM9NXM5</accession>